<keyword evidence="3" id="KW-1185">Reference proteome</keyword>
<name>A0A841PKR0_9HYPH</name>
<accession>A0A841PKR0</accession>
<evidence type="ECO:0000256" key="1">
    <source>
        <dbReference type="SAM" id="MobiDB-lite"/>
    </source>
</evidence>
<sequence length="67" mass="7821">MGLHGKPSNGPRKAPRRHARPHSSVRVTTEMSPAYLDLLNAGYWADPRDPEREAAWEEWRERILDER</sequence>
<dbReference type="AlphaFoldDB" id="A0A841PKR0"/>
<dbReference type="Proteomes" id="UP000556329">
    <property type="component" value="Unassembled WGS sequence"/>
</dbReference>
<evidence type="ECO:0000313" key="3">
    <source>
        <dbReference type="Proteomes" id="UP000556329"/>
    </source>
</evidence>
<feature type="region of interest" description="Disordered" evidence="1">
    <location>
        <begin position="1"/>
        <end position="29"/>
    </location>
</feature>
<proteinExistence type="predicted"/>
<organism evidence="2 3">
    <name type="scientific">Mesorhizobium sangaii</name>
    <dbReference type="NCBI Taxonomy" id="505389"/>
    <lineage>
        <taxon>Bacteria</taxon>
        <taxon>Pseudomonadati</taxon>
        <taxon>Pseudomonadota</taxon>
        <taxon>Alphaproteobacteria</taxon>
        <taxon>Hyphomicrobiales</taxon>
        <taxon>Phyllobacteriaceae</taxon>
        <taxon>Mesorhizobium</taxon>
    </lineage>
</organism>
<gene>
    <name evidence="2" type="ORF">HNQ71_003954</name>
</gene>
<comment type="caution">
    <text evidence="2">The sequence shown here is derived from an EMBL/GenBank/DDBJ whole genome shotgun (WGS) entry which is preliminary data.</text>
</comment>
<protein>
    <submittedName>
        <fullName evidence="2">Uncharacterized protein</fullName>
    </submittedName>
</protein>
<dbReference type="RefSeq" id="WP_210333942.1">
    <property type="nucleotide sequence ID" value="NZ_JACHEF010000003.1"/>
</dbReference>
<evidence type="ECO:0000313" key="2">
    <source>
        <dbReference type="EMBL" id="MBB6411280.1"/>
    </source>
</evidence>
<dbReference type="EMBL" id="JACHEF010000003">
    <property type="protein sequence ID" value="MBB6411280.1"/>
    <property type="molecule type" value="Genomic_DNA"/>
</dbReference>
<feature type="compositionally biased region" description="Basic residues" evidence="1">
    <location>
        <begin position="13"/>
        <end position="23"/>
    </location>
</feature>
<reference evidence="2 3" key="1">
    <citation type="submission" date="2020-08" db="EMBL/GenBank/DDBJ databases">
        <title>Genomic Encyclopedia of Type Strains, Phase IV (KMG-IV): sequencing the most valuable type-strain genomes for metagenomic binning, comparative biology and taxonomic classification.</title>
        <authorList>
            <person name="Goeker M."/>
        </authorList>
    </citation>
    <scope>NUCLEOTIDE SEQUENCE [LARGE SCALE GENOMIC DNA]</scope>
    <source>
        <strain evidence="2 3">DSM 100039</strain>
    </source>
</reference>